<accession>A0ABT6GGH5</accession>
<name>A0ABT6GGH5_9PROT</name>
<organism evidence="1 2">
    <name type="scientific">Thalassospira aquimaris</name>
    <dbReference type="NCBI Taxonomy" id="3037796"/>
    <lineage>
        <taxon>Bacteria</taxon>
        <taxon>Pseudomonadati</taxon>
        <taxon>Pseudomonadota</taxon>
        <taxon>Alphaproteobacteria</taxon>
        <taxon>Rhodospirillales</taxon>
        <taxon>Thalassospiraceae</taxon>
        <taxon>Thalassospira</taxon>
    </lineage>
</organism>
<evidence type="ECO:0000313" key="2">
    <source>
        <dbReference type="Proteomes" id="UP001529180"/>
    </source>
</evidence>
<dbReference type="RefSeq" id="WP_278006984.1">
    <property type="nucleotide sequence ID" value="NZ_JARSBO010000010.1"/>
</dbReference>
<comment type="caution">
    <text evidence="1">The sequence shown here is derived from an EMBL/GenBank/DDBJ whole genome shotgun (WGS) entry which is preliminary data.</text>
</comment>
<sequence>MARLGRIVMNHGGFFKRLEGGGDCKTAVYERFQSIFKDGAEWESAKAEARERDSKTSAEAVT</sequence>
<keyword evidence="2" id="KW-1185">Reference proteome</keyword>
<gene>
    <name evidence="1" type="ORF">P7680_19405</name>
</gene>
<dbReference type="EMBL" id="JARSBO010000010">
    <property type="protein sequence ID" value="MDG4721182.1"/>
    <property type="molecule type" value="Genomic_DNA"/>
</dbReference>
<dbReference type="Proteomes" id="UP001529180">
    <property type="component" value="Unassembled WGS sequence"/>
</dbReference>
<evidence type="ECO:0000313" key="1">
    <source>
        <dbReference type="EMBL" id="MDG4721182.1"/>
    </source>
</evidence>
<protein>
    <submittedName>
        <fullName evidence="1">Uncharacterized protein</fullName>
    </submittedName>
</protein>
<reference evidence="1 2" key="1">
    <citation type="submission" date="2023-03" db="EMBL/GenBank/DDBJ databases">
        <title>Strain FZY0004 represents a novel species in the genus Thalassospira isolated from seawater.</title>
        <authorList>
            <person name="Fu Z.-Y."/>
        </authorList>
    </citation>
    <scope>NUCLEOTIDE SEQUENCE [LARGE SCALE GENOMIC DNA]</scope>
    <source>
        <strain evidence="1 2">FZY0004</strain>
    </source>
</reference>
<proteinExistence type="predicted"/>